<dbReference type="PANTHER" id="PTHR43794">
    <property type="entry name" value="AMINOHYDROLASE SSNA-RELATED"/>
    <property type="match status" value="1"/>
</dbReference>
<dbReference type="Gene3D" id="3.20.20.140">
    <property type="entry name" value="Metal-dependent hydrolases"/>
    <property type="match status" value="1"/>
</dbReference>
<evidence type="ECO:0000313" key="3">
    <source>
        <dbReference type="EMBL" id="SFH40198.1"/>
    </source>
</evidence>
<dbReference type="PANTHER" id="PTHR43794:SF11">
    <property type="entry name" value="AMIDOHYDROLASE-RELATED DOMAIN-CONTAINING PROTEIN"/>
    <property type="match status" value="1"/>
</dbReference>
<keyword evidence="1" id="KW-0378">Hydrolase</keyword>
<dbReference type="InterPro" id="IPR032466">
    <property type="entry name" value="Metal_Hydrolase"/>
</dbReference>
<dbReference type="InterPro" id="IPR006680">
    <property type="entry name" value="Amidohydro-rel"/>
</dbReference>
<dbReference type="RefSeq" id="WP_149783466.1">
    <property type="nucleotide sequence ID" value="NZ_BAAADP010000001.1"/>
</dbReference>
<name>A0A1I2ZQW7_9EURY</name>
<evidence type="ECO:0000256" key="1">
    <source>
        <dbReference type="ARBA" id="ARBA00022801"/>
    </source>
</evidence>
<dbReference type="Pfam" id="PF01979">
    <property type="entry name" value="Amidohydro_1"/>
    <property type="match status" value="1"/>
</dbReference>
<dbReference type="SUPFAM" id="SSF51556">
    <property type="entry name" value="Metallo-dependent hydrolases"/>
    <property type="match status" value="1"/>
</dbReference>
<gene>
    <name evidence="3" type="ORF">SAMN04488066_10326</name>
</gene>
<dbReference type="InterPro" id="IPR050287">
    <property type="entry name" value="MTA/SAH_deaminase"/>
</dbReference>
<feature type="domain" description="Amidohydrolase-related" evidence="2">
    <location>
        <begin position="76"/>
        <end position="431"/>
    </location>
</feature>
<dbReference type="AlphaFoldDB" id="A0A1I2ZQW7"/>
<reference evidence="3 4" key="1">
    <citation type="submission" date="2016-10" db="EMBL/GenBank/DDBJ databases">
        <authorList>
            <person name="Varghese N."/>
            <person name="Submissions S."/>
        </authorList>
    </citation>
    <scope>NUCLEOTIDE SEQUENCE [LARGE SCALE GENOMIC DNA]</scope>
    <source>
        <strain evidence="3 4">CGMCC 1.6377</strain>
    </source>
</reference>
<keyword evidence="4" id="KW-1185">Reference proteome</keyword>
<dbReference type="InterPro" id="IPR011059">
    <property type="entry name" value="Metal-dep_hydrolase_composite"/>
</dbReference>
<dbReference type="GO" id="GO:0016810">
    <property type="term" value="F:hydrolase activity, acting on carbon-nitrogen (but not peptide) bonds"/>
    <property type="evidence" value="ECO:0007669"/>
    <property type="project" value="InterPro"/>
</dbReference>
<accession>A0A1I2ZQW7</accession>
<dbReference type="SUPFAM" id="SSF51338">
    <property type="entry name" value="Composite domain of metallo-dependent hydrolases"/>
    <property type="match status" value="1"/>
</dbReference>
<dbReference type="EMBL" id="FOPZ01000003">
    <property type="protein sequence ID" value="SFH40198.1"/>
    <property type="molecule type" value="Genomic_DNA"/>
</dbReference>
<dbReference type="Proteomes" id="UP000323537">
    <property type="component" value="Unassembled WGS sequence"/>
</dbReference>
<evidence type="ECO:0000259" key="2">
    <source>
        <dbReference type="Pfam" id="PF01979"/>
    </source>
</evidence>
<sequence length="506" mass="55686">MTASTDQGSSVGTVSTADEADIVIHDAMVVTVDGDNRIFENGTVIINNNVITEVRSTRDRDRTCDADRVINGDGKLVMPGLVNAHTHLELTPLIGAFSDMELTEMMTRMTALYDDFWTGELDYLIDAGMELAALNFLRGGVTTVNSMDARPQAGIDTYAETGLRGFFGPSISDLFWDHPVDEQVERFRSFTEQYHGSYDDRIRATLCPHDDWSVTRDLWEQCADLAAEYPDVMVHTHLLELEQSNTVARSSGGEDSLNLLNEVGLLNDRLVGAHYRVADEEDIERTAEAGVSVAHCPSIFCHWNVDPDMQWTPVPELRAAGVDVGLGIDDHYWHDSYNMFGEARQARLAANLKKGANQFDSVELLRMLTIESARALGVGDEIGSLEPGKRADLIVLKWDVPKFTPSTNVSGHLVGHATPADVETVVVDGSILLDHGEYLTVEPSAVQERVRGALERFETESDWTFSLTGSDSPGTLNVAKSLPKRGPVHMLSRIAVQSAKDSLPFH</sequence>
<dbReference type="Gene3D" id="2.30.40.10">
    <property type="entry name" value="Urease, subunit C, domain 1"/>
    <property type="match status" value="1"/>
</dbReference>
<dbReference type="OrthoDB" id="24954at2157"/>
<organism evidence="3 4">
    <name type="scientific">Halorubrum aquaticum</name>
    <dbReference type="NCBI Taxonomy" id="387340"/>
    <lineage>
        <taxon>Archaea</taxon>
        <taxon>Methanobacteriati</taxon>
        <taxon>Methanobacteriota</taxon>
        <taxon>Stenosarchaea group</taxon>
        <taxon>Halobacteria</taxon>
        <taxon>Halobacteriales</taxon>
        <taxon>Haloferacaceae</taxon>
        <taxon>Halorubrum</taxon>
    </lineage>
</organism>
<proteinExistence type="predicted"/>
<evidence type="ECO:0000313" key="4">
    <source>
        <dbReference type="Proteomes" id="UP000323537"/>
    </source>
</evidence>
<protein>
    <submittedName>
        <fullName evidence="3">5-methylthioadenosine/S-adenosylhomocysteine deaminase</fullName>
    </submittedName>
</protein>